<keyword evidence="3" id="KW-1185">Reference proteome</keyword>
<feature type="domain" description="DUF1659" evidence="1">
    <location>
        <begin position="2"/>
        <end position="63"/>
    </location>
</feature>
<dbReference type="OrthoDB" id="2324006at2"/>
<evidence type="ECO:0000259" key="1">
    <source>
        <dbReference type="Pfam" id="PF07872"/>
    </source>
</evidence>
<dbReference type="InterPro" id="IPR012454">
    <property type="entry name" value="DUF1659"/>
</dbReference>
<protein>
    <recommendedName>
        <fullName evidence="1">DUF1659 domain-containing protein</fullName>
    </recommendedName>
</protein>
<evidence type="ECO:0000313" key="2">
    <source>
        <dbReference type="EMBL" id="RRK09482.1"/>
    </source>
</evidence>
<organism evidence="2 3">
    <name type="scientific">Lactiplantibacillus garii</name>
    <dbReference type="NCBI Taxonomy" id="2306423"/>
    <lineage>
        <taxon>Bacteria</taxon>
        <taxon>Bacillati</taxon>
        <taxon>Bacillota</taxon>
        <taxon>Bacilli</taxon>
        <taxon>Lactobacillales</taxon>
        <taxon>Lactobacillaceae</taxon>
        <taxon>Lactiplantibacillus</taxon>
    </lineage>
</organism>
<reference evidence="2 3" key="1">
    <citation type="submission" date="2018-08" db="EMBL/GenBank/DDBJ databases">
        <title>Genome Lactobacillus garii FI11369.</title>
        <authorList>
            <person name="Diaz M."/>
            <person name="Narbad A."/>
        </authorList>
    </citation>
    <scope>NUCLEOTIDE SEQUENCE [LARGE SCALE GENOMIC DNA]</scope>
    <source>
        <strain evidence="2 3">FI11369</strain>
    </source>
</reference>
<dbReference type="RefSeq" id="WP_125073213.1">
    <property type="nucleotide sequence ID" value="NZ_QWZQ01000053.1"/>
</dbReference>
<proteinExistence type="predicted"/>
<sequence>MNKTWLKATLAVQMTTDADENRKQTFNGIVKDVTDEQLSAFGKVLETLTGDDLVSANVTNAYKYTFTPAA</sequence>
<name>A0A426D4G1_9LACO</name>
<accession>A0A426D4G1</accession>
<comment type="caution">
    <text evidence="2">The sequence shown here is derived from an EMBL/GenBank/DDBJ whole genome shotgun (WGS) entry which is preliminary data.</text>
</comment>
<dbReference type="Pfam" id="PF07872">
    <property type="entry name" value="DUF1659"/>
    <property type="match status" value="1"/>
</dbReference>
<dbReference type="Proteomes" id="UP000283633">
    <property type="component" value="Unassembled WGS sequence"/>
</dbReference>
<gene>
    <name evidence="2" type="ORF">D1831_12460</name>
</gene>
<evidence type="ECO:0000313" key="3">
    <source>
        <dbReference type="Proteomes" id="UP000283633"/>
    </source>
</evidence>
<dbReference type="EMBL" id="QWZQ01000053">
    <property type="protein sequence ID" value="RRK09482.1"/>
    <property type="molecule type" value="Genomic_DNA"/>
</dbReference>
<dbReference type="AlphaFoldDB" id="A0A426D4G1"/>